<comment type="function">
    <text evidence="1">Involved in cell wall beta(1-&gt;6) glucan synthesis.</text>
</comment>
<keyword evidence="3 5" id="KW-0732">Signal</keyword>
<name>G8ZYU5_TORDE</name>
<dbReference type="FunCoup" id="G8ZYU5">
    <property type="interactions" value="20"/>
</dbReference>
<dbReference type="PANTHER" id="PTHR28154:SF1">
    <property type="entry name" value="CELL WALL SYNTHESIS PROTEIN KNH1-RELATED"/>
    <property type="match status" value="1"/>
</dbReference>
<evidence type="ECO:0000256" key="2">
    <source>
        <dbReference type="ARBA" id="ARBA00006816"/>
    </source>
</evidence>
<dbReference type="InterPro" id="IPR045328">
    <property type="entry name" value="Kre9/Knh1"/>
</dbReference>
<evidence type="ECO:0000256" key="5">
    <source>
        <dbReference type="SAM" id="SignalP"/>
    </source>
</evidence>
<dbReference type="OrthoDB" id="2432613at2759"/>
<dbReference type="Proteomes" id="UP000005627">
    <property type="component" value="Chromosome 7"/>
</dbReference>
<dbReference type="GO" id="GO:0005576">
    <property type="term" value="C:extracellular region"/>
    <property type="evidence" value="ECO:0007669"/>
    <property type="project" value="EnsemblFungi"/>
</dbReference>
<dbReference type="GO" id="GO:0031505">
    <property type="term" value="P:fungal-type cell wall organization"/>
    <property type="evidence" value="ECO:0007669"/>
    <property type="project" value="EnsemblFungi"/>
</dbReference>
<proteinExistence type="inferred from homology"/>
<keyword evidence="9" id="KW-1185">Reference proteome</keyword>
<dbReference type="EMBL" id="HE616748">
    <property type="protein sequence ID" value="CCE93570.1"/>
    <property type="molecule type" value="Genomic_DNA"/>
</dbReference>
<dbReference type="PANTHER" id="PTHR28154">
    <property type="entry name" value="CELL WALL SYNTHESIS PROTEIN KNH1-RELATED"/>
    <property type="match status" value="1"/>
</dbReference>
<dbReference type="GeneID" id="11504707"/>
<evidence type="ECO:0000259" key="6">
    <source>
        <dbReference type="Pfam" id="PF05390"/>
    </source>
</evidence>
<dbReference type="Pfam" id="PF10342">
    <property type="entry name" value="Kre9_KNH"/>
    <property type="match status" value="1"/>
</dbReference>
<evidence type="ECO:0000256" key="1">
    <source>
        <dbReference type="ARBA" id="ARBA00004010"/>
    </source>
</evidence>
<dbReference type="eggNOG" id="ENOG502S28F">
    <property type="taxonomic scope" value="Eukaryota"/>
</dbReference>
<evidence type="ECO:0000259" key="7">
    <source>
        <dbReference type="Pfam" id="PF10342"/>
    </source>
</evidence>
<comment type="similarity">
    <text evidence="2">Belongs to the KRE9/KNH1 family.</text>
</comment>
<feature type="signal peptide" evidence="5">
    <location>
        <begin position="1"/>
        <end position="24"/>
    </location>
</feature>
<dbReference type="AlphaFoldDB" id="G8ZYU5"/>
<dbReference type="Pfam" id="PF05390">
    <property type="entry name" value="Kre9_KNH1_C"/>
    <property type="match status" value="1"/>
</dbReference>
<organism evidence="8 9">
    <name type="scientific">Torulaspora delbrueckii</name>
    <name type="common">Yeast</name>
    <name type="synonym">Candida colliculosa</name>
    <dbReference type="NCBI Taxonomy" id="4950"/>
    <lineage>
        <taxon>Eukaryota</taxon>
        <taxon>Fungi</taxon>
        <taxon>Dikarya</taxon>
        <taxon>Ascomycota</taxon>
        <taxon>Saccharomycotina</taxon>
        <taxon>Saccharomycetes</taxon>
        <taxon>Saccharomycetales</taxon>
        <taxon>Saccharomycetaceae</taxon>
        <taxon>Torulaspora</taxon>
    </lineage>
</organism>
<evidence type="ECO:0000256" key="3">
    <source>
        <dbReference type="ARBA" id="ARBA00022729"/>
    </source>
</evidence>
<evidence type="ECO:0000313" key="8">
    <source>
        <dbReference type="EMBL" id="CCE93570.1"/>
    </source>
</evidence>
<reference evidence="8 9" key="1">
    <citation type="journal article" date="2011" name="Proc. Natl. Acad. Sci. U.S.A.">
        <title>Evolutionary erosion of yeast sex chromosomes by mating-type switching accidents.</title>
        <authorList>
            <person name="Gordon J.L."/>
            <person name="Armisen D."/>
            <person name="Proux-Wera E."/>
            <person name="Oheigeartaigh S.S."/>
            <person name="Byrne K.P."/>
            <person name="Wolfe K.H."/>
        </authorList>
    </citation>
    <scope>NUCLEOTIDE SEQUENCE [LARGE SCALE GENOMIC DNA]</scope>
    <source>
        <strain evidence="9">ATCC 10662 / CBS 1146 / NBRC 0425 / NCYC 2629 / NRRL Y-866</strain>
    </source>
</reference>
<sequence>MLLSIHSLLLTVITLLAGFVAGDAQVVKPKANSEFSGSSGTISIEIQWMDNNAYPPFDKIDHFLFQLQNGPNSNIQKVKVLKDNVSPDDVEQGDDGTYSYTVEFDSSITGDGQYYIQVFSALDADNKQYTINYSPRFELTDMKGTTTVTFTDTTQPVGQTRAQTGTTAASVDTRSFTLQYTQQTGISRFAPMQMQPVTKITATTWTRRFATSAVTYYSSLINSLQQETTLTPGWSYTLPSGMNMATPAPYPSDNGGWKDPKERQSLSTRKINLRKRAFIK</sequence>
<dbReference type="RefSeq" id="XP_003682781.1">
    <property type="nucleotide sequence ID" value="XM_003682733.1"/>
</dbReference>
<dbReference type="GO" id="GO:0006078">
    <property type="term" value="P:(1-&gt;6)-beta-D-glucan biosynthetic process"/>
    <property type="evidence" value="ECO:0007669"/>
    <property type="project" value="InterPro"/>
</dbReference>
<accession>G8ZYU5</accession>
<feature type="domain" description="Yeast cell wall synthesis Kre9/Knh1 C-terminal" evidence="6">
    <location>
        <begin position="172"/>
        <end position="272"/>
    </location>
</feature>
<dbReference type="KEGG" id="tdl:TDEL_0G02030"/>
<evidence type="ECO:0008006" key="10">
    <source>
        <dbReference type="Google" id="ProtNLM"/>
    </source>
</evidence>
<dbReference type="HOGENOM" id="CLU_063732_1_0_1"/>
<feature type="region of interest" description="Disordered" evidence="4">
    <location>
        <begin position="246"/>
        <end position="266"/>
    </location>
</feature>
<feature type="chain" id="PRO_5003519290" description="Yeast cell wall synthesis Kre9/Knh1 C-terminal domain-containing protein" evidence="5">
    <location>
        <begin position="25"/>
        <end position="280"/>
    </location>
</feature>
<dbReference type="InterPro" id="IPR008659">
    <property type="entry name" value="Kre9/Knh1_C"/>
</dbReference>
<evidence type="ECO:0000313" key="9">
    <source>
        <dbReference type="Proteomes" id="UP000005627"/>
    </source>
</evidence>
<dbReference type="GO" id="GO:0042546">
    <property type="term" value="P:cell wall biogenesis"/>
    <property type="evidence" value="ECO:0007669"/>
    <property type="project" value="InterPro"/>
</dbReference>
<dbReference type="InterPro" id="IPR018466">
    <property type="entry name" value="Kre9/Knh1-like_N"/>
</dbReference>
<feature type="domain" description="Yeast cell wall synthesis Kre9/Knh1-like N-terminal" evidence="7">
    <location>
        <begin position="28"/>
        <end position="139"/>
    </location>
</feature>
<gene>
    <name evidence="8" type="primary">TDEL0G02030</name>
    <name evidence="8" type="ORF">TDEL_0G02030</name>
</gene>
<protein>
    <recommendedName>
        <fullName evidence="10">Yeast cell wall synthesis Kre9/Knh1 C-terminal domain-containing protein</fullName>
    </recommendedName>
</protein>
<dbReference type="STRING" id="1076872.G8ZYU5"/>
<dbReference type="InParanoid" id="G8ZYU5"/>
<evidence type="ECO:0000256" key="4">
    <source>
        <dbReference type="SAM" id="MobiDB-lite"/>
    </source>
</evidence>